<reference evidence="4 5" key="1">
    <citation type="submission" date="2016-10" db="EMBL/GenBank/DDBJ databases">
        <authorList>
            <person name="de Groot N.N."/>
        </authorList>
    </citation>
    <scope>NUCLEOTIDE SEQUENCE [LARGE SCALE GENOMIC DNA]</scope>
    <source>
        <strain evidence="4 5">KPR-7B</strain>
    </source>
</reference>
<accession>A0A1G9WY51</accession>
<name>A0A1G9WY51_9ACTO</name>
<feature type="region of interest" description="Disordered" evidence="3">
    <location>
        <begin position="422"/>
        <end position="452"/>
    </location>
</feature>
<dbReference type="GO" id="GO:0005975">
    <property type="term" value="P:carbohydrate metabolic process"/>
    <property type="evidence" value="ECO:0007669"/>
    <property type="project" value="InterPro"/>
</dbReference>
<dbReference type="PANTHER" id="PTHR15108">
    <property type="entry name" value="N-ACYLGLUCOSAMINE-2-EPIMERASE"/>
    <property type="match status" value="1"/>
</dbReference>
<dbReference type="InterPro" id="IPR010819">
    <property type="entry name" value="AGE/CE"/>
</dbReference>
<sequence length="452" mass="51026">MGLGWFGAPEHNRWLAEETHALLRYARAAKVSAGFGWIGADGVVDTSHPVELWITGRMTFAFSLGALLGIPGCRRYADHGVRALSRVMRDYEHGGWYSAVRHELDADGHGVPVDTDARKECYQHAFVLLAAATATAANRPGAHELLLDAMEVQNRYWWDDTYGLPIESYAVDFTDPENYRGINAAMHTVEAYLATADVTGDITWLTRAVQIIDYAVNIQARAHDWRLPEHYDTKWKPRLDYNRDAPAHPFRPYGVTPGHGLEWSRLTVQARAALVARSLPTPDWMLEAAEQLFDRARTDGWRVDGAPGFVYTTDFDGRPIVHERMHWVVCEGVSAAAAIRQALLDDGRSEIDVEHYEHCYRSWIDYAEEYLIESPGVWTHELSQDNEPSTRTWEGHPDIYHALQMTLAARMPVWPTVGQALSEGRLDRPSRPAPTVEQSRGQTRRRGLFGRG</sequence>
<protein>
    <submittedName>
        <fullName evidence="4">Mannose or cellobiose epimerase, N-acyl-D-glucosamine 2-epimerase family</fullName>
    </submittedName>
</protein>
<dbReference type="RefSeq" id="WP_092610711.1">
    <property type="nucleotide sequence ID" value="NZ_FNHU01000008.1"/>
</dbReference>
<dbReference type="AlphaFoldDB" id="A0A1G9WY51"/>
<gene>
    <name evidence="4" type="ORF">SAMN04487766_10895</name>
</gene>
<evidence type="ECO:0000313" key="5">
    <source>
        <dbReference type="Proteomes" id="UP000199671"/>
    </source>
</evidence>
<dbReference type="OrthoDB" id="9806359at2"/>
<evidence type="ECO:0000256" key="3">
    <source>
        <dbReference type="SAM" id="MobiDB-lite"/>
    </source>
</evidence>
<dbReference type="EMBL" id="FNHU01000008">
    <property type="protein sequence ID" value="SDM89369.1"/>
    <property type="molecule type" value="Genomic_DNA"/>
</dbReference>
<organism evidence="4 5">
    <name type="scientific">Actinomyces ruminicola</name>
    <dbReference type="NCBI Taxonomy" id="332524"/>
    <lineage>
        <taxon>Bacteria</taxon>
        <taxon>Bacillati</taxon>
        <taxon>Actinomycetota</taxon>
        <taxon>Actinomycetes</taxon>
        <taxon>Actinomycetales</taxon>
        <taxon>Actinomycetaceae</taxon>
        <taxon>Actinomyces</taxon>
    </lineage>
</organism>
<evidence type="ECO:0000256" key="1">
    <source>
        <dbReference type="ARBA" id="ARBA00008558"/>
    </source>
</evidence>
<feature type="compositionally biased region" description="Basic residues" evidence="3">
    <location>
        <begin position="442"/>
        <end position="452"/>
    </location>
</feature>
<dbReference type="InterPro" id="IPR008928">
    <property type="entry name" value="6-hairpin_glycosidase_sf"/>
</dbReference>
<dbReference type="Gene3D" id="1.50.10.10">
    <property type="match status" value="1"/>
</dbReference>
<dbReference type="InterPro" id="IPR012341">
    <property type="entry name" value="6hp_glycosidase-like_sf"/>
</dbReference>
<dbReference type="SUPFAM" id="SSF48208">
    <property type="entry name" value="Six-hairpin glycosidases"/>
    <property type="match status" value="1"/>
</dbReference>
<dbReference type="GO" id="GO:0016853">
    <property type="term" value="F:isomerase activity"/>
    <property type="evidence" value="ECO:0007669"/>
    <property type="project" value="UniProtKB-KW"/>
</dbReference>
<keyword evidence="2" id="KW-0413">Isomerase</keyword>
<dbReference type="Proteomes" id="UP000199671">
    <property type="component" value="Unassembled WGS sequence"/>
</dbReference>
<proteinExistence type="inferred from homology"/>
<comment type="similarity">
    <text evidence="1">Belongs to the N-acylglucosamine 2-epimerase family.</text>
</comment>
<evidence type="ECO:0000256" key="2">
    <source>
        <dbReference type="ARBA" id="ARBA00023235"/>
    </source>
</evidence>
<dbReference type="Pfam" id="PF07221">
    <property type="entry name" value="GlcNAc_2-epim"/>
    <property type="match status" value="1"/>
</dbReference>
<evidence type="ECO:0000313" key="4">
    <source>
        <dbReference type="EMBL" id="SDM89369.1"/>
    </source>
</evidence>